<dbReference type="HAMAP" id="MF_00056">
    <property type="entry name" value="KDO8P_synth"/>
    <property type="match status" value="1"/>
</dbReference>
<evidence type="ECO:0000256" key="4">
    <source>
        <dbReference type="ARBA" id="ARBA00010499"/>
    </source>
</evidence>
<evidence type="ECO:0000256" key="3">
    <source>
        <dbReference type="ARBA" id="ARBA00004845"/>
    </source>
</evidence>
<comment type="pathway">
    <text evidence="3 8">Carbohydrate biosynthesis; 3-deoxy-D-manno-octulosonate biosynthesis; 3-deoxy-D-manno-octulosonate from D-ribulose 5-phosphate: step 2/3.</text>
</comment>
<dbReference type="InterPro" id="IPR006269">
    <property type="entry name" value="KDO8P_synthase"/>
</dbReference>
<proteinExistence type="inferred from homology"/>
<dbReference type="NCBIfam" id="NF003543">
    <property type="entry name" value="PRK05198.1"/>
    <property type="match status" value="1"/>
</dbReference>
<evidence type="ECO:0000313" key="10">
    <source>
        <dbReference type="EMBL" id="KIC73479.1"/>
    </source>
</evidence>
<sequence>MNMRRIVVKDFAIGHKEPLVIMSGPCVIESETHCLKAAETLKNMFEKYNVSLIFKSSYDKANRSAYDSFRGPGLEEGLRILERIQKEFGLAVVTDVHSPQEATTAGSVCEIIQIPAFLCRQTDLILAAAQTGAIVSIKKGQFLAPWDMENVIRKMESGGNSNIILVDRGTTFGYNNLISDMRGIPIMQELGYPVCFDATHSVQKPGGLGSKSGGDREFIPILAKAALAAGANCLFIESHPNPSEAKSDAASVMDFKDLDQLLPQFKDLYELIQKQGK</sequence>
<dbReference type="EC" id="2.5.1.55" evidence="8"/>
<dbReference type="Proteomes" id="UP000031465">
    <property type="component" value="Unassembled WGS sequence"/>
</dbReference>
<dbReference type="GO" id="GO:0005737">
    <property type="term" value="C:cytoplasm"/>
    <property type="evidence" value="ECO:0007669"/>
    <property type="project" value="UniProtKB-SubCell"/>
</dbReference>
<dbReference type="InterPro" id="IPR013785">
    <property type="entry name" value="Aldolase_TIM"/>
</dbReference>
<comment type="subcellular location">
    <subcellularLocation>
        <location evidence="1 8">Cytoplasm</location>
    </subcellularLocation>
</comment>
<dbReference type="PANTHER" id="PTHR21057">
    <property type="entry name" value="PHOSPHO-2-DEHYDRO-3-DEOXYHEPTONATE ALDOLASE"/>
    <property type="match status" value="1"/>
</dbReference>
<dbReference type="AlphaFoldDB" id="A0A0C1H7R1"/>
<evidence type="ECO:0000313" key="11">
    <source>
        <dbReference type="Proteomes" id="UP000031465"/>
    </source>
</evidence>
<keyword evidence="6 8" id="KW-0808">Transferase</keyword>
<evidence type="ECO:0000256" key="6">
    <source>
        <dbReference type="ARBA" id="ARBA00022679"/>
    </source>
</evidence>
<comment type="caution">
    <text evidence="10">The sequence shown here is derived from an EMBL/GenBank/DDBJ whole genome shotgun (WGS) entry which is preliminary data.</text>
</comment>
<organism evidence="10 11">
    <name type="scientific">Candidatus Protochlamydia amoebophila</name>
    <dbReference type="NCBI Taxonomy" id="362787"/>
    <lineage>
        <taxon>Bacteria</taxon>
        <taxon>Pseudomonadati</taxon>
        <taxon>Chlamydiota</taxon>
        <taxon>Chlamydiia</taxon>
        <taxon>Parachlamydiales</taxon>
        <taxon>Parachlamydiaceae</taxon>
        <taxon>Candidatus Protochlamydia</taxon>
    </lineage>
</organism>
<feature type="domain" description="DAHP synthetase I/KDSA" evidence="9">
    <location>
        <begin position="10"/>
        <end position="273"/>
    </location>
</feature>
<keyword evidence="5 8" id="KW-0963">Cytoplasm</keyword>
<dbReference type="PATRIC" id="fig|362787.3.peg.391"/>
<dbReference type="GO" id="GO:0019294">
    <property type="term" value="P:keto-3-deoxy-D-manno-octulosonic acid biosynthetic process"/>
    <property type="evidence" value="ECO:0007669"/>
    <property type="project" value="UniProtKB-UniRule"/>
</dbReference>
<dbReference type="EMBL" id="JSAN01000029">
    <property type="protein sequence ID" value="KIC73479.1"/>
    <property type="molecule type" value="Genomic_DNA"/>
</dbReference>
<evidence type="ECO:0000259" key="9">
    <source>
        <dbReference type="Pfam" id="PF00793"/>
    </source>
</evidence>
<evidence type="ECO:0000256" key="8">
    <source>
        <dbReference type="HAMAP-Rule" id="MF_00056"/>
    </source>
</evidence>
<dbReference type="Gene3D" id="3.20.20.70">
    <property type="entry name" value="Aldolase class I"/>
    <property type="match status" value="1"/>
</dbReference>
<dbReference type="SUPFAM" id="SSF51569">
    <property type="entry name" value="Aldolase"/>
    <property type="match status" value="1"/>
</dbReference>
<reference evidence="10 11" key="1">
    <citation type="journal article" date="2014" name="Mol. Biol. Evol.">
        <title>Massive expansion of Ubiquitination-related gene families within the Chlamydiae.</title>
        <authorList>
            <person name="Domman D."/>
            <person name="Collingro A."/>
            <person name="Lagkouvardos I."/>
            <person name="Gehre L."/>
            <person name="Weinmaier T."/>
            <person name="Rattei T."/>
            <person name="Subtil A."/>
            <person name="Horn M."/>
        </authorList>
    </citation>
    <scope>NUCLEOTIDE SEQUENCE [LARGE SCALE GENOMIC DNA]</scope>
    <source>
        <strain evidence="10 11">EI2</strain>
    </source>
</reference>
<evidence type="ECO:0000256" key="2">
    <source>
        <dbReference type="ARBA" id="ARBA00004756"/>
    </source>
</evidence>
<evidence type="ECO:0000256" key="5">
    <source>
        <dbReference type="ARBA" id="ARBA00022490"/>
    </source>
</evidence>
<comment type="catalytic activity">
    <reaction evidence="7 8">
        <text>D-arabinose 5-phosphate + phosphoenolpyruvate + H2O = 3-deoxy-alpha-D-manno-2-octulosonate-8-phosphate + phosphate</text>
        <dbReference type="Rhea" id="RHEA:14053"/>
        <dbReference type="ChEBI" id="CHEBI:15377"/>
        <dbReference type="ChEBI" id="CHEBI:43474"/>
        <dbReference type="ChEBI" id="CHEBI:57693"/>
        <dbReference type="ChEBI" id="CHEBI:58702"/>
        <dbReference type="ChEBI" id="CHEBI:85985"/>
        <dbReference type="EC" id="2.5.1.55"/>
    </reaction>
</comment>
<dbReference type="GO" id="GO:0008676">
    <property type="term" value="F:3-deoxy-8-phosphooctulonate synthase activity"/>
    <property type="evidence" value="ECO:0007669"/>
    <property type="project" value="UniProtKB-UniRule"/>
</dbReference>
<gene>
    <name evidence="8 10" type="primary">kdsA</name>
    <name evidence="10" type="ORF">DB44_BF00040</name>
</gene>
<protein>
    <recommendedName>
        <fullName evidence="8">2-dehydro-3-deoxyphosphooctonate aldolase</fullName>
        <ecNumber evidence="8">2.5.1.55</ecNumber>
    </recommendedName>
    <alternativeName>
        <fullName evidence="8">3-deoxy-D-manno-octulosonic acid 8-phosphate synthase</fullName>
    </alternativeName>
    <alternativeName>
        <fullName evidence="8">KDO-8-phosphate synthase</fullName>
        <shortName evidence="8">KDO 8-P synthase</shortName>
        <shortName evidence="8">KDOPS</shortName>
    </alternativeName>
    <alternativeName>
        <fullName evidence="8">Phospho-2-dehydro-3-deoxyoctonate aldolase</fullName>
    </alternativeName>
</protein>
<keyword evidence="8" id="KW-0448">Lipopolysaccharide biosynthesis</keyword>
<dbReference type="UniPathway" id="UPA00357">
    <property type="reaction ID" value="UER00474"/>
</dbReference>
<name>A0A0C1H7R1_9BACT</name>
<dbReference type="UniPathway" id="UPA00030"/>
<dbReference type="Pfam" id="PF00793">
    <property type="entry name" value="DAHP_synth_1"/>
    <property type="match status" value="1"/>
</dbReference>
<evidence type="ECO:0000256" key="7">
    <source>
        <dbReference type="ARBA" id="ARBA00049112"/>
    </source>
</evidence>
<evidence type="ECO:0000256" key="1">
    <source>
        <dbReference type="ARBA" id="ARBA00004496"/>
    </source>
</evidence>
<comment type="pathway">
    <text evidence="2">Bacterial outer membrane biogenesis; lipopolysaccharide biosynthesis.</text>
</comment>
<comment type="similarity">
    <text evidence="4 8">Belongs to the KdsA family.</text>
</comment>
<dbReference type="NCBIfam" id="TIGR01362">
    <property type="entry name" value="KDO8P_synth"/>
    <property type="match status" value="1"/>
</dbReference>
<accession>A0A0C1H7R1</accession>
<dbReference type="InterPro" id="IPR006218">
    <property type="entry name" value="DAHP1/KDSA"/>
</dbReference>